<name>H6SNI8_PARPM</name>
<dbReference type="AlphaFoldDB" id="H6SNI8"/>
<proteinExistence type="predicted"/>
<dbReference type="Proteomes" id="UP000033220">
    <property type="component" value="Chromosome DSM 122"/>
</dbReference>
<dbReference type="PATRIC" id="fig|1150469.3.peg.3058"/>
<accession>H6SNI8</accession>
<organism evidence="1 2">
    <name type="scientific">Pararhodospirillum photometricum DSM 122</name>
    <dbReference type="NCBI Taxonomy" id="1150469"/>
    <lineage>
        <taxon>Bacteria</taxon>
        <taxon>Pseudomonadati</taxon>
        <taxon>Pseudomonadota</taxon>
        <taxon>Alphaproteobacteria</taxon>
        <taxon>Rhodospirillales</taxon>
        <taxon>Rhodospirillaceae</taxon>
        <taxon>Pararhodospirillum</taxon>
    </lineage>
</organism>
<gene>
    <name evidence="1" type="ORF">RSPPHO_02693</name>
</gene>
<dbReference type="HOGENOM" id="CLU_1823848_0_0_5"/>
<dbReference type="KEGG" id="rpm:RSPPHO_02693"/>
<evidence type="ECO:0000313" key="2">
    <source>
        <dbReference type="Proteomes" id="UP000033220"/>
    </source>
</evidence>
<evidence type="ECO:0000313" key="1">
    <source>
        <dbReference type="EMBL" id="CCG09319.1"/>
    </source>
</evidence>
<reference evidence="1 2" key="1">
    <citation type="submission" date="2012-02" db="EMBL/GenBank/DDBJ databases">
        <title>Shotgun genome sequence of Phaeospirillum photometricum DSM 122.</title>
        <authorList>
            <person name="Duquesne K."/>
            <person name="Sturgis J."/>
        </authorList>
    </citation>
    <scope>NUCLEOTIDE SEQUENCE [LARGE SCALE GENOMIC DNA]</scope>
    <source>
        <strain evidence="2">DSM122</strain>
    </source>
</reference>
<sequence>MNRALAFGPKLSQNRKRLSSPGVGLGALPSWREIPLRLPPPTPLALCLAAALGSWFSTARADCIEGGTTTIDFNGRAGLVVIALNADIEVLKATLPGNDRSLVWVGRPFPSLTLPRPLGADALTLTLSPALPGCVLRIERY</sequence>
<dbReference type="EMBL" id="HE663493">
    <property type="protein sequence ID" value="CCG09319.1"/>
    <property type="molecule type" value="Genomic_DNA"/>
</dbReference>
<protein>
    <submittedName>
        <fullName evidence="1">Uncharacterized protein</fullName>
    </submittedName>
</protein>
<keyword evidence="2" id="KW-1185">Reference proteome</keyword>
<dbReference type="STRING" id="1150469.RSPPHO_02693"/>